<proteinExistence type="predicted"/>
<dbReference type="Proteomes" id="UP000242957">
    <property type="component" value="Unassembled WGS sequence"/>
</dbReference>
<dbReference type="PANTHER" id="PTHR30319">
    <property type="entry name" value="PHENYLACETIC ACID REGULATOR-RELATED TRANSCRIPTIONAL REPRESSOR"/>
    <property type="match status" value="1"/>
</dbReference>
<evidence type="ECO:0000313" key="2">
    <source>
        <dbReference type="EMBL" id="SDO67861.1"/>
    </source>
</evidence>
<evidence type="ECO:0000259" key="1">
    <source>
        <dbReference type="Pfam" id="PF08223"/>
    </source>
</evidence>
<dbReference type="EMBL" id="FNIJ01000014">
    <property type="protein sequence ID" value="SDO67861.1"/>
    <property type="molecule type" value="Genomic_DNA"/>
</dbReference>
<keyword evidence="3" id="KW-1185">Reference proteome</keyword>
<dbReference type="Gene3D" id="3.30.70.2650">
    <property type="match status" value="1"/>
</dbReference>
<dbReference type="InterPro" id="IPR013225">
    <property type="entry name" value="PaaX_C"/>
</dbReference>
<dbReference type="STRING" id="198616.SAMN05216193_11476"/>
<name>A0A1H0LIL7_9PSED</name>
<organism evidence="2 3">
    <name type="scientific">Pseudomonas jinjuensis</name>
    <dbReference type="NCBI Taxonomy" id="198616"/>
    <lineage>
        <taxon>Bacteria</taxon>
        <taxon>Pseudomonadati</taxon>
        <taxon>Pseudomonadota</taxon>
        <taxon>Gammaproteobacteria</taxon>
        <taxon>Pseudomonadales</taxon>
        <taxon>Pseudomonadaceae</taxon>
        <taxon>Pseudomonas</taxon>
    </lineage>
</organism>
<dbReference type="GO" id="GO:0006351">
    <property type="term" value="P:DNA-templated transcription"/>
    <property type="evidence" value="ECO:0007669"/>
    <property type="project" value="TreeGrafter"/>
</dbReference>
<reference evidence="3" key="1">
    <citation type="submission" date="2016-10" db="EMBL/GenBank/DDBJ databases">
        <authorList>
            <person name="Varghese N."/>
            <person name="Submissions S."/>
        </authorList>
    </citation>
    <scope>NUCLEOTIDE SEQUENCE [LARGE SCALE GENOMIC DNA]</scope>
    <source>
        <strain evidence="3">JCM 21621</strain>
    </source>
</reference>
<sequence length="273" mass="30312">MLDLIPDSADEHAAPTPRQLLLKLLGSRKDEELDAASAVRAGALFGISPNNTRVALARLQAAGLIETVARGAYRLGADGQALAQEVGAWRTAEQSLRSWDGGWVTASTSAQGRSDRKELRARQRALAFLGMHELEEGLHVRPDNFADGVLFVRARLLSLGLEAQVPVFLATQFDDEREAKARGLWDSQQLERTYRDGQRRIEDSLGRLKEMPLEDAARETYFLGDQAIRQLVFDPLLPAPLVSVASRQTFREAVRHYDAVGHQIWRDYLASSV</sequence>
<dbReference type="OrthoDB" id="6380574at2"/>
<evidence type="ECO:0000313" key="3">
    <source>
        <dbReference type="Proteomes" id="UP000242957"/>
    </source>
</evidence>
<dbReference type="Pfam" id="PF08223">
    <property type="entry name" value="PaaX_C"/>
    <property type="match status" value="1"/>
</dbReference>
<gene>
    <name evidence="2" type="ORF">SAMN05216193_11476</name>
</gene>
<dbReference type="RefSeq" id="WP_084312251.1">
    <property type="nucleotide sequence ID" value="NZ_FNIJ01000014.1"/>
</dbReference>
<dbReference type="Gene3D" id="1.10.10.10">
    <property type="entry name" value="Winged helix-like DNA-binding domain superfamily/Winged helix DNA-binding domain"/>
    <property type="match status" value="1"/>
</dbReference>
<dbReference type="InterPro" id="IPR036388">
    <property type="entry name" value="WH-like_DNA-bd_sf"/>
</dbReference>
<protein>
    <submittedName>
        <fullName evidence="2">Phenylacetic acid degradation operon negative regulatory protein</fullName>
    </submittedName>
</protein>
<dbReference type="PANTHER" id="PTHR30319:SF1">
    <property type="entry name" value="TRANSCRIPTIONAL REPRESSOR PAAX"/>
    <property type="match status" value="1"/>
</dbReference>
<dbReference type="AlphaFoldDB" id="A0A1H0LIL7"/>
<feature type="domain" description="Transcriptional repressor PaaX-like C-terminal" evidence="1">
    <location>
        <begin position="185"/>
        <end position="266"/>
    </location>
</feature>
<accession>A0A1H0LIL7</accession>